<name>A0A1G7LC69_9EURY</name>
<organism evidence="1 2">
    <name type="scientific">Halorientalis regularis</name>
    <dbReference type="NCBI Taxonomy" id="660518"/>
    <lineage>
        <taxon>Archaea</taxon>
        <taxon>Methanobacteriati</taxon>
        <taxon>Methanobacteriota</taxon>
        <taxon>Stenosarchaea group</taxon>
        <taxon>Halobacteria</taxon>
        <taxon>Halobacteriales</taxon>
        <taxon>Haloarculaceae</taxon>
        <taxon>Halorientalis</taxon>
    </lineage>
</organism>
<accession>A0A1G7LC69</accession>
<dbReference type="Proteomes" id="UP000199076">
    <property type="component" value="Unassembled WGS sequence"/>
</dbReference>
<reference evidence="2" key="1">
    <citation type="submission" date="2016-10" db="EMBL/GenBank/DDBJ databases">
        <authorList>
            <person name="Varghese N."/>
            <person name="Submissions S."/>
        </authorList>
    </citation>
    <scope>NUCLEOTIDE SEQUENCE [LARGE SCALE GENOMIC DNA]</scope>
    <source>
        <strain evidence="2">IBRC-M 10760</strain>
    </source>
</reference>
<evidence type="ECO:0000313" key="2">
    <source>
        <dbReference type="Proteomes" id="UP000199076"/>
    </source>
</evidence>
<keyword evidence="2" id="KW-1185">Reference proteome</keyword>
<evidence type="ECO:0000313" key="1">
    <source>
        <dbReference type="EMBL" id="SDF47045.1"/>
    </source>
</evidence>
<dbReference type="STRING" id="660518.SAMN05216218_106239"/>
<sequence length="85" mass="10101">MEVHRFGQTETEYKDWAVERIRERRTTTVEYTGDNNVTYTKTCEPNRSAVSIQSTDPVYLPQIRQLTTLQQYSHPLEYYTRVRPG</sequence>
<gene>
    <name evidence="1" type="ORF">SAMN05216218_106239</name>
</gene>
<protein>
    <submittedName>
        <fullName evidence="1">Uncharacterized protein</fullName>
    </submittedName>
</protein>
<dbReference type="EMBL" id="FNBK01000006">
    <property type="protein sequence ID" value="SDF47045.1"/>
    <property type="molecule type" value="Genomic_DNA"/>
</dbReference>
<dbReference type="AlphaFoldDB" id="A0A1G7LC69"/>
<proteinExistence type="predicted"/>